<reference evidence="1 2" key="1">
    <citation type="submission" date="2019-04" db="EMBL/GenBank/DDBJ databases">
        <title>High contiguity whole genome sequence and gene annotation resource for two Venturia nashicola isolates.</title>
        <authorList>
            <person name="Prokchorchik M."/>
            <person name="Won K."/>
            <person name="Lee Y."/>
            <person name="Choi E.D."/>
            <person name="Segonzac C."/>
            <person name="Sohn K.H."/>
        </authorList>
    </citation>
    <scope>NUCLEOTIDE SEQUENCE [LARGE SCALE GENOMIC DNA]</scope>
    <source>
        <strain evidence="1 2">PRI2</strain>
    </source>
</reference>
<dbReference type="PANTHER" id="PTHR42905">
    <property type="entry name" value="PHOSPHOENOLPYRUVATE CARBOXYLASE"/>
    <property type="match status" value="1"/>
</dbReference>
<gene>
    <name evidence="1" type="ORF">E6O75_ATG01274</name>
</gene>
<dbReference type="GO" id="GO:0003824">
    <property type="term" value="F:catalytic activity"/>
    <property type="evidence" value="ECO:0007669"/>
    <property type="project" value="InterPro"/>
</dbReference>
<dbReference type="OrthoDB" id="1923844at2759"/>
<organism evidence="1 2">
    <name type="scientific">Venturia nashicola</name>
    <dbReference type="NCBI Taxonomy" id="86259"/>
    <lineage>
        <taxon>Eukaryota</taxon>
        <taxon>Fungi</taxon>
        <taxon>Dikarya</taxon>
        <taxon>Ascomycota</taxon>
        <taxon>Pezizomycotina</taxon>
        <taxon>Dothideomycetes</taxon>
        <taxon>Pleosporomycetidae</taxon>
        <taxon>Venturiales</taxon>
        <taxon>Venturiaceae</taxon>
        <taxon>Venturia</taxon>
    </lineage>
</organism>
<accession>A0A4Z1PLM1</accession>
<dbReference type="Proteomes" id="UP000298493">
    <property type="component" value="Unassembled WGS sequence"/>
</dbReference>
<sequence length="223" mass="24262">MSAATKVRRAIEIPRNFVYVPGVYDRLSARTALEVGFDCFVHGSSSYLPLGMESLTKLTANVSLLQTGAGTTTSRLGQPDLAIASLPVIISQADLIANLDPSGPLIADMDTEFGGPIYGRQSCRAVCSRWCCWFSPRRSSPNKKVWSSIWKGGCLRLPRRNHVYEYGQAGDQRSLAMANVLGFGASPSISRDEAKELGVKLMIRLFATLAPAYLAIRTAMETI</sequence>
<dbReference type="EMBL" id="SNSC02000002">
    <property type="protein sequence ID" value="TID26781.1"/>
    <property type="molecule type" value="Genomic_DNA"/>
</dbReference>
<protein>
    <submittedName>
        <fullName evidence="1">Carboxyphosphonoenolpyruvate phosphonomutase</fullName>
    </submittedName>
</protein>
<dbReference type="InterPro" id="IPR015813">
    <property type="entry name" value="Pyrv/PenolPyrv_kinase-like_dom"/>
</dbReference>
<proteinExistence type="predicted"/>
<dbReference type="SUPFAM" id="SSF51621">
    <property type="entry name" value="Phosphoenolpyruvate/pyruvate domain"/>
    <property type="match status" value="1"/>
</dbReference>
<dbReference type="AlphaFoldDB" id="A0A4Z1PLM1"/>
<evidence type="ECO:0000313" key="1">
    <source>
        <dbReference type="EMBL" id="TID26781.1"/>
    </source>
</evidence>
<keyword evidence="1" id="KW-0670">Pyruvate</keyword>
<dbReference type="STRING" id="86259.A0A4Z1PLM1"/>
<dbReference type="PANTHER" id="PTHR42905:SF2">
    <property type="entry name" value="PHOSPHOENOLPYRUVATE CARBOXYLASE FAMILY PROTEIN"/>
    <property type="match status" value="1"/>
</dbReference>
<comment type="caution">
    <text evidence="1">The sequence shown here is derived from an EMBL/GenBank/DDBJ whole genome shotgun (WGS) entry which is preliminary data.</text>
</comment>
<dbReference type="InterPro" id="IPR040442">
    <property type="entry name" value="Pyrv_kinase-like_dom_sf"/>
</dbReference>
<evidence type="ECO:0000313" key="2">
    <source>
        <dbReference type="Proteomes" id="UP000298493"/>
    </source>
</evidence>
<keyword evidence="2" id="KW-1185">Reference proteome</keyword>
<dbReference type="Gene3D" id="3.20.20.60">
    <property type="entry name" value="Phosphoenolpyruvate-binding domains"/>
    <property type="match status" value="1"/>
</dbReference>
<name>A0A4Z1PLM1_9PEZI</name>